<dbReference type="InterPro" id="IPR052710">
    <property type="entry name" value="CAAX_protease"/>
</dbReference>
<dbReference type="PANTHER" id="PTHR36435">
    <property type="entry name" value="SLR1288 PROTEIN"/>
    <property type="match status" value="1"/>
</dbReference>
<proteinExistence type="inferred from homology"/>
<name>A0A2I1L552_9LACT</name>
<comment type="similarity">
    <text evidence="1">Belongs to the UPF0177 family.</text>
</comment>
<dbReference type="AlphaFoldDB" id="A0A2I1L552"/>
<dbReference type="Proteomes" id="UP000251923">
    <property type="component" value="Unassembled WGS sequence"/>
</dbReference>
<reference evidence="3 4" key="1">
    <citation type="submission" date="2018-04" db="EMBL/GenBank/DDBJ databases">
        <title>Aerococcus urinae genomes.</title>
        <authorList>
            <person name="Hilt E."/>
            <person name="Gilbert N.M."/>
            <person name="Thomas-White K."/>
            <person name="Putonti C."/>
            <person name="Lewis A.L."/>
            <person name="Visck K.L."/>
            <person name="Wolfe A.J."/>
        </authorList>
    </citation>
    <scope>NUCLEOTIDE SEQUENCE [LARGE SCALE GENOMIC DNA]</scope>
    <source>
        <strain evidence="3 4">UMB7480</strain>
    </source>
</reference>
<dbReference type="Pfam" id="PF02517">
    <property type="entry name" value="Rce1-like"/>
    <property type="match status" value="1"/>
</dbReference>
<dbReference type="GO" id="GO:0008237">
    <property type="term" value="F:metallopeptidase activity"/>
    <property type="evidence" value="ECO:0007669"/>
    <property type="project" value="UniProtKB-KW"/>
</dbReference>
<evidence type="ECO:0000259" key="2">
    <source>
        <dbReference type="Pfam" id="PF02517"/>
    </source>
</evidence>
<evidence type="ECO:0000313" key="3">
    <source>
        <dbReference type="EMBL" id="RAV81474.1"/>
    </source>
</evidence>
<keyword evidence="3" id="KW-0378">Hydrolase</keyword>
<dbReference type="InterPro" id="IPR003675">
    <property type="entry name" value="Rce1/LyrA-like_dom"/>
</dbReference>
<organism evidence="3 4">
    <name type="scientific">Aerococcus urinae</name>
    <dbReference type="NCBI Taxonomy" id="1376"/>
    <lineage>
        <taxon>Bacteria</taxon>
        <taxon>Bacillati</taxon>
        <taxon>Bacillota</taxon>
        <taxon>Bacilli</taxon>
        <taxon>Lactobacillales</taxon>
        <taxon>Aerococcaceae</taxon>
        <taxon>Aerococcus</taxon>
    </lineage>
</organism>
<gene>
    <name evidence="3" type="ORF">DBT54_00960</name>
</gene>
<dbReference type="EMBL" id="QMHM01000001">
    <property type="protein sequence ID" value="RAV81474.1"/>
    <property type="molecule type" value="Genomic_DNA"/>
</dbReference>
<sequence>MVMMNETWYQDPYPGKSRKWLVILSIIAYFVGETIIQGLTLFFLGSEQNIDSAMDVLLLLNSYPTIYIILDIIWIALFIWGLSACGLKFFSRQKLTSNFFFDVLIGVVLIFAFQWLIGGLTQWLYPEQVDSVNQTILMNSANQMPNWKIFLCFCILPAISEEILTRGLIMRYFVPKHPFLGMVLAAAFFATLHASNLWIHWLGYYAMGMALAWTYYRTGRIEAAMTVHFINNFIATIPMYLS</sequence>
<dbReference type="PANTHER" id="PTHR36435:SF1">
    <property type="entry name" value="CAAX AMINO TERMINAL PROTEASE FAMILY PROTEIN"/>
    <property type="match status" value="1"/>
</dbReference>
<keyword evidence="3" id="KW-0482">Metalloprotease</keyword>
<protein>
    <submittedName>
        <fullName evidence="3">CPBP family intramembrane metalloprotease</fullName>
    </submittedName>
</protein>
<dbReference type="GO" id="GO:0004175">
    <property type="term" value="F:endopeptidase activity"/>
    <property type="evidence" value="ECO:0007669"/>
    <property type="project" value="UniProtKB-ARBA"/>
</dbReference>
<evidence type="ECO:0000313" key="4">
    <source>
        <dbReference type="Proteomes" id="UP000251923"/>
    </source>
</evidence>
<feature type="domain" description="CAAX prenyl protease 2/Lysostaphin resistance protein A-like" evidence="2">
    <location>
        <begin position="147"/>
        <end position="234"/>
    </location>
</feature>
<evidence type="ECO:0000256" key="1">
    <source>
        <dbReference type="ARBA" id="ARBA00009067"/>
    </source>
</evidence>
<dbReference type="GO" id="GO:0080120">
    <property type="term" value="P:CAAX-box protein maturation"/>
    <property type="evidence" value="ECO:0007669"/>
    <property type="project" value="UniProtKB-ARBA"/>
</dbReference>
<comment type="caution">
    <text evidence="3">The sequence shown here is derived from an EMBL/GenBank/DDBJ whole genome shotgun (WGS) entry which is preliminary data.</text>
</comment>
<keyword evidence="3" id="KW-0645">Protease</keyword>
<accession>A0A2I1L552</accession>